<comment type="caution">
    <text evidence="1">The sequence shown here is derived from an EMBL/GenBank/DDBJ whole genome shotgun (WGS) entry which is preliminary data.</text>
</comment>
<gene>
    <name evidence="1" type="ORF">D0Y65_043968</name>
</gene>
<dbReference type="AlphaFoldDB" id="A0A445GJR5"/>
<evidence type="ECO:0000313" key="1">
    <source>
        <dbReference type="EMBL" id="RZB61462.1"/>
    </source>
</evidence>
<dbReference type="Proteomes" id="UP000289340">
    <property type="component" value="Chromosome 16"/>
</dbReference>
<organism evidence="1 2">
    <name type="scientific">Glycine soja</name>
    <name type="common">Wild soybean</name>
    <dbReference type="NCBI Taxonomy" id="3848"/>
    <lineage>
        <taxon>Eukaryota</taxon>
        <taxon>Viridiplantae</taxon>
        <taxon>Streptophyta</taxon>
        <taxon>Embryophyta</taxon>
        <taxon>Tracheophyta</taxon>
        <taxon>Spermatophyta</taxon>
        <taxon>Magnoliopsida</taxon>
        <taxon>eudicotyledons</taxon>
        <taxon>Gunneridae</taxon>
        <taxon>Pentapetalae</taxon>
        <taxon>rosids</taxon>
        <taxon>fabids</taxon>
        <taxon>Fabales</taxon>
        <taxon>Fabaceae</taxon>
        <taxon>Papilionoideae</taxon>
        <taxon>50 kb inversion clade</taxon>
        <taxon>NPAAA clade</taxon>
        <taxon>indigoferoid/millettioid clade</taxon>
        <taxon>Phaseoleae</taxon>
        <taxon>Glycine</taxon>
        <taxon>Glycine subgen. Soja</taxon>
    </lineage>
</organism>
<name>A0A445GJR5_GLYSO</name>
<keyword evidence="2" id="KW-1185">Reference proteome</keyword>
<accession>A0A445GJR5</accession>
<evidence type="ECO:0000313" key="2">
    <source>
        <dbReference type="Proteomes" id="UP000289340"/>
    </source>
</evidence>
<protein>
    <submittedName>
        <fullName evidence="1">Uncharacterized protein</fullName>
    </submittedName>
</protein>
<sequence>MRIISPFHLFTKIYSVMQIVWENHFRKTLLECLLNSCSPLLIRVVVNSILTFT</sequence>
<proteinExistence type="predicted"/>
<dbReference type="EMBL" id="QZWG01000016">
    <property type="protein sequence ID" value="RZB61462.1"/>
    <property type="molecule type" value="Genomic_DNA"/>
</dbReference>
<reference evidence="1 2" key="1">
    <citation type="submission" date="2018-09" db="EMBL/GenBank/DDBJ databases">
        <title>A high-quality reference genome of wild soybean provides a powerful tool to mine soybean genomes.</title>
        <authorList>
            <person name="Xie M."/>
            <person name="Chung C.Y.L."/>
            <person name="Li M.-W."/>
            <person name="Wong F.-L."/>
            <person name="Chan T.-F."/>
            <person name="Lam H.-M."/>
        </authorList>
    </citation>
    <scope>NUCLEOTIDE SEQUENCE [LARGE SCALE GENOMIC DNA]</scope>
    <source>
        <strain evidence="2">cv. W05</strain>
        <tissue evidence="1">Hypocotyl of etiolated seedlings</tissue>
    </source>
</reference>